<keyword evidence="12" id="KW-0325">Glycoprotein</keyword>
<evidence type="ECO:0000313" key="17">
    <source>
        <dbReference type="Proteomes" id="UP001652622"/>
    </source>
</evidence>
<dbReference type="Pfam" id="PF00001">
    <property type="entry name" value="7tm_1"/>
    <property type="match status" value="1"/>
</dbReference>
<keyword evidence="5" id="KW-0145">Chemotaxis</keyword>
<dbReference type="GO" id="GO:0045028">
    <property type="term" value="F:G protein-coupled purinergic nucleotide receptor activity"/>
    <property type="evidence" value="ECO:0007669"/>
    <property type="project" value="TreeGrafter"/>
</dbReference>
<evidence type="ECO:0000256" key="10">
    <source>
        <dbReference type="ARBA" id="ARBA00023157"/>
    </source>
</evidence>
<keyword evidence="11 14" id="KW-0675">Receptor</keyword>
<dbReference type="Proteomes" id="UP001652622">
    <property type="component" value="Unplaced"/>
</dbReference>
<dbReference type="OMA" id="WNIVIIR"/>
<gene>
    <name evidence="18 19" type="primary">PTAFR</name>
</gene>
<comment type="subcellular location">
    <subcellularLocation>
        <location evidence="1">Cell membrane</location>
        <topology evidence="1">Multi-pass membrane protein</topology>
    </subcellularLocation>
</comment>
<dbReference type="GO" id="GO:0005886">
    <property type="term" value="C:plasma membrane"/>
    <property type="evidence" value="ECO:0007669"/>
    <property type="project" value="UniProtKB-SubCell"/>
</dbReference>
<keyword evidence="8 14" id="KW-0297">G-protein coupled receptor</keyword>
<feature type="transmembrane region" description="Helical" evidence="15">
    <location>
        <begin position="65"/>
        <end position="85"/>
    </location>
</feature>
<evidence type="ECO:0000256" key="14">
    <source>
        <dbReference type="RuleBase" id="RU000688"/>
    </source>
</evidence>
<dbReference type="PANTHER" id="PTHR24233:SF6">
    <property type="entry name" value="PLATELET-ACTIVATING FACTOR RECEPTOR"/>
    <property type="match status" value="1"/>
</dbReference>
<feature type="transmembrane region" description="Helical" evidence="15">
    <location>
        <begin position="225"/>
        <end position="250"/>
    </location>
</feature>
<evidence type="ECO:0000256" key="6">
    <source>
        <dbReference type="ARBA" id="ARBA00022692"/>
    </source>
</evidence>
<evidence type="ECO:0000313" key="18">
    <source>
        <dbReference type="RefSeq" id="XP_034279498.1"/>
    </source>
</evidence>
<dbReference type="GO" id="GO:0004992">
    <property type="term" value="F:platelet activating factor receptor activity"/>
    <property type="evidence" value="ECO:0007669"/>
    <property type="project" value="InterPro"/>
</dbReference>
<feature type="transmembrane region" description="Helical" evidence="15">
    <location>
        <begin position="320"/>
        <end position="339"/>
    </location>
</feature>
<keyword evidence="7 15" id="KW-1133">Transmembrane helix</keyword>
<dbReference type="InterPro" id="IPR017452">
    <property type="entry name" value="GPCR_Rhodpsn_7TM"/>
</dbReference>
<name>A0A6P9C5M6_PANGU</name>
<feature type="domain" description="G-protein coupled receptors family 1 profile" evidence="16">
    <location>
        <begin position="77"/>
        <end position="336"/>
    </location>
</feature>
<dbReference type="Gene3D" id="1.20.1070.10">
    <property type="entry name" value="Rhodopsin 7-helix transmembrane proteins"/>
    <property type="match status" value="1"/>
</dbReference>
<dbReference type="GO" id="GO:0006935">
    <property type="term" value="P:chemotaxis"/>
    <property type="evidence" value="ECO:0007669"/>
    <property type="project" value="UniProtKB-KW"/>
</dbReference>
<proteinExistence type="inferred from homology"/>
<keyword evidence="17" id="KW-1185">Reference proteome</keyword>
<dbReference type="RefSeq" id="XP_034279499.1">
    <property type="nucleotide sequence ID" value="XM_034423608.1"/>
</dbReference>
<evidence type="ECO:0000256" key="2">
    <source>
        <dbReference type="ARBA" id="ARBA00011145"/>
    </source>
</evidence>
<dbReference type="PRINTS" id="PR01153">
    <property type="entry name" value="PAFRECEPTOR"/>
</dbReference>
<evidence type="ECO:0000256" key="3">
    <source>
        <dbReference type="ARBA" id="ARBA00016224"/>
    </source>
</evidence>
<dbReference type="SUPFAM" id="SSF81321">
    <property type="entry name" value="Family A G protein-coupled receptor-like"/>
    <property type="match status" value="1"/>
</dbReference>
<feature type="transmembrane region" description="Helical" evidence="15">
    <location>
        <begin position="271"/>
        <end position="291"/>
    </location>
</feature>
<dbReference type="RefSeq" id="XP_034279498.1">
    <property type="nucleotide sequence ID" value="XM_034423607.1"/>
</dbReference>
<comment type="subunit">
    <text evidence="2">Interacts with ARRB1.</text>
</comment>
<reference evidence="18 19" key="1">
    <citation type="submission" date="2025-04" db="UniProtKB">
        <authorList>
            <consortium name="RefSeq"/>
        </authorList>
    </citation>
    <scope>IDENTIFICATION</scope>
    <source>
        <tissue evidence="18 19">Blood</tissue>
    </source>
</reference>
<dbReference type="PROSITE" id="PS50262">
    <property type="entry name" value="G_PROTEIN_RECEP_F1_2"/>
    <property type="match status" value="1"/>
</dbReference>
<keyword evidence="4" id="KW-1003">Cell membrane</keyword>
<feature type="transmembrane region" description="Helical" evidence="15">
    <location>
        <begin position="179"/>
        <end position="199"/>
    </location>
</feature>
<evidence type="ECO:0000256" key="15">
    <source>
        <dbReference type="SAM" id="Phobius"/>
    </source>
</evidence>
<dbReference type="PROSITE" id="PS00237">
    <property type="entry name" value="G_PROTEIN_RECEP_F1_1"/>
    <property type="match status" value="1"/>
</dbReference>
<accession>A0A6P9C5M6</accession>
<dbReference type="KEGG" id="pgut:117669291"/>
<dbReference type="OrthoDB" id="5985406at2759"/>
<evidence type="ECO:0000256" key="9">
    <source>
        <dbReference type="ARBA" id="ARBA00023136"/>
    </source>
</evidence>
<evidence type="ECO:0000256" key="5">
    <source>
        <dbReference type="ARBA" id="ARBA00022500"/>
    </source>
</evidence>
<evidence type="ECO:0000313" key="19">
    <source>
        <dbReference type="RefSeq" id="XP_034279499.1"/>
    </source>
</evidence>
<evidence type="ECO:0000256" key="12">
    <source>
        <dbReference type="ARBA" id="ARBA00023180"/>
    </source>
</evidence>
<dbReference type="PRINTS" id="PR00237">
    <property type="entry name" value="GPCRRHODOPSN"/>
</dbReference>
<evidence type="ECO:0000259" key="16">
    <source>
        <dbReference type="PROSITE" id="PS50262"/>
    </source>
</evidence>
<feature type="transmembrane region" description="Helical" evidence="15">
    <location>
        <begin position="97"/>
        <end position="119"/>
    </location>
</feature>
<comment type="similarity">
    <text evidence="14">Belongs to the G-protein coupled receptor 1 family.</text>
</comment>
<dbReference type="InterPro" id="IPR002282">
    <property type="entry name" value="PAF_rcpt"/>
</dbReference>
<organism evidence="17 18">
    <name type="scientific">Pantherophis guttatus</name>
    <name type="common">Corn snake</name>
    <name type="synonym">Elaphe guttata</name>
    <dbReference type="NCBI Taxonomy" id="94885"/>
    <lineage>
        <taxon>Eukaryota</taxon>
        <taxon>Metazoa</taxon>
        <taxon>Chordata</taxon>
        <taxon>Craniata</taxon>
        <taxon>Vertebrata</taxon>
        <taxon>Euteleostomi</taxon>
        <taxon>Lepidosauria</taxon>
        <taxon>Squamata</taxon>
        <taxon>Bifurcata</taxon>
        <taxon>Unidentata</taxon>
        <taxon>Episquamata</taxon>
        <taxon>Toxicofera</taxon>
        <taxon>Serpentes</taxon>
        <taxon>Colubroidea</taxon>
        <taxon>Colubridae</taxon>
        <taxon>Colubrinae</taxon>
        <taxon>Pantherophis</taxon>
    </lineage>
</organism>
<feature type="transmembrane region" description="Helical" evidence="15">
    <location>
        <begin position="139"/>
        <end position="158"/>
    </location>
</feature>
<dbReference type="CTD" id="5724"/>
<keyword evidence="13 14" id="KW-0807">Transducer</keyword>
<protein>
    <recommendedName>
        <fullName evidence="3">Platelet-activating factor receptor</fullName>
    </recommendedName>
</protein>
<dbReference type="AlphaFoldDB" id="A0A6P9C5M6"/>
<evidence type="ECO:0000256" key="4">
    <source>
        <dbReference type="ARBA" id="ARBA00022475"/>
    </source>
</evidence>
<evidence type="ECO:0000256" key="13">
    <source>
        <dbReference type="ARBA" id="ARBA00023224"/>
    </source>
</evidence>
<dbReference type="InterPro" id="IPR000276">
    <property type="entry name" value="GPCR_Rhodpsn"/>
</dbReference>
<dbReference type="FunFam" id="1.20.1070.10:FF:000204">
    <property type="entry name" value="platelet-activating factor receptor"/>
    <property type="match status" value="1"/>
</dbReference>
<keyword evidence="6 14" id="KW-0812">Transmembrane</keyword>
<evidence type="ECO:0000256" key="7">
    <source>
        <dbReference type="ARBA" id="ARBA00022989"/>
    </source>
</evidence>
<dbReference type="GeneID" id="117669291"/>
<evidence type="ECO:0000256" key="8">
    <source>
        <dbReference type="ARBA" id="ARBA00023040"/>
    </source>
</evidence>
<keyword evidence="9 15" id="KW-0472">Membrane</keyword>
<keyword evidence="10" id="KW-1015">Disulfide bond</keyword>
<dbReference type="PANTHER" id="PTHR24233">
    <property type="entry name" value="P2Y PURINOCEPTOR-RELATED G-PROTEIN COUPLED RECEPTOR"/>
    <property type="match status" value="1"/>
</dbReference>
<evidence type="ECO:0000256" key="11">
    <source>
        <dbReference type="ARBA" id="ARBA00023170"/>
    </source>
</evidence>
<evidence type="ECO:0000256" key="1">
    <source>
        <dbReference type="ARBA" id="ARBA00004651"/>
    </source>
</evidence>
<sequence length="385" mass="44299">MDIAHYYIVAKPLTQPRTSFLAVDEDTMPTAMIAKLDKNGTLSALLGQTKECHVDSEFRYLLFTVYYSIIFILGFVANTYVLWLFTRLYARKKLNEIKIFIVNLTTADLLFLVTLPMWIVYYNNKGNWIMPSFLCNIAGYLFFVNTYCSVAFLGVITYNRYQAVTRPISTIQSSTRRRGIYVTLAIWVLIGVPSIYFLVDDGTTAEGHLIRCFERYDTTGNTTPIFAFHVIICICFFVAFLLVLVCNTFIIRTLLSKPAQTRRNTRVRQRALWLVTIVLTVFILCFVPHHMVDLPWTLMVLNMWDISCQRQKLLNDIHQVTLVLLGANCVLDPIIYCFLTKKFRKHLSDNLKSIKDSRKCSRQTTETGMEGMVQLDNCCPASPKP</sequence>